<evidence type="ECO:0000256" key="1">
    <source>
        <dbReference type="SAM" id="MobiDB-lite"/>
    </source>
</evidence>
<accession>A0A1I7TJ96</accession>
<feature type="compositionally biased region" description="Polar residues" evidence="1">
    <location>
        <begin position="61"/>
        <end position="75"/>
    </location>
</feature>
<dbReference type="WBParaSite" id="Csp11.Scaffold626.g6476.t1">
    <property type="protein sequence ID" value="Csp11.Scaffold626.g6476.t1"/>
    <property type="gene ID" value="Csp11.Scaffold626.g6476"/>
</dbReference>
<dbReference type="Proteomes" id="UP000095282">
    <property type="component" value="Unplaced"/>
</dbReference>
<proteinExistence type="predicted"/>
<feature type="compositionally biased region" description="Polar residues" evidence="1">
    <location>
        <begin position="118"/>
        <end position="131"/>
    </location>
</feature>
<evidence type="ECO:0000313" key="3">
    <source>
        <dbReference type="WBParaSite" id="Csp11.Scaffold626.g6476.t1"/>
    </source>
</evidence>
<sequence>MLKCITVKTLRLSTIQKTDDGIDTRISPLAINPNVIGEETAFQQEKTFGSWSPNCNFPTTTKCSSSSFCEPNSPLTEGFDKANDSHTQSTTHTTSRFSPPTSPQPNSPVTDEGEHDSLTQSTTHTTSRFSPPTSPQPNSPVTDEGEHDEGEHGIQLIHRGGNKHNFHALLQILPQIIAIQLDRKPFQNSYVFFEMLVI</sequence>
<dbReference type="AlphaFoldDB" id="A0A1I7TJ96"/>
<organism evidence="2 3">
    <name type="scientific">Caenorhabditis tropicalis</name>
    <dbReference type="NCBI Taxonomy" id="1561998"/>
    <lineage>
        <taxon>Eukaryota</taxon>
        <taxon>Metazoa</taxon>
        <taxon>Ecdysozoa</taxon>
        <taxon>Nematoda</taxon>
        <taxon>Chromadorea</taxon>
        <taxon>Rhabditida</taxon>
        <taxon>Rhabditina</taxon>
        <taxon>Rhabditomorpha</taxon>
        <taxon>Rhabditoidea</taxon>
        <taxon>Rhabditidae</taxon>
        <taxon>Peloderinae</taxon>
        <taxon>Caenorhabditis</taxon>
    </lineage>
</organism>
<evidence type="ECO:0000313" key="2">
    <source>
        <dbReference type="Proteomes" id="UP000095282"/>
    </source>
</evidence>
<protein>
    <submittedName>
        <fullName evidence="3">Uncharacterized protein</fullName>
    </submittedName>
</protein>
<feature type="region of interest" description="Disordered" evidence="1">
    <location>
        <begin position="61"/>
        <end position="149"/>
    </location>
</feature>
<name>A0A1I7TJ96_9PELO</name>
<reference evidence="3" key="1">
    <citation type="submission" date="2016-11" db="UniProtKB">
        <authorList>
            <consortium name="WormBaseParasite"/>
        </authorList>
    </citation>
    <scope>IDENTIFICATION</scope>
</reference>
<keyword evidence="2" id="KW-1185">Reference proteome</keyword>
<feature type="compositionally biased region" description="Low complexity" evidence="1">
    <location>
        <begin position="85"/>
        <end position="95"/>
    </location>
</feature>